<dbReference type="PANTHER" id="PTHR31904:SF1">
    <property type="entry name" value="BYPASS OF STOP CODON PROTEIN 5-RELATED"/>
    <property type="match status" value="1"/>
</dbReference>
<dbReference type="Proteomes" id="UP000652219">
    <property type="component" value="Unassembled WGS sequence"/>
</dbReference>
<protein>
    <submittedName>
        <fullName evidence="1">Arrestin domain-containing protein</fullName>
    </submittedName>
</protein>
<keyword evidence="2" id="KW-1185">Reference proteome</keyword>
<accession>A0A8H6MRQ0</accession>
<evidence type="ECO:0000313" key="1">
    <source>
        <dbReference type="EMBL" id="KAF6805730.1"/>
    </source>
</evidence>
<dbReference type="EMBL" id="WIGN01000175">
    <property type="protein sequence ID" value="KAF6805730.1"/>
    <property type="molecule type" value="Genomic_DNA"/>
</dbReference>
<proteinExistence type="predicted"/>
<comment type="caution">
    <text evidence="1">The sequence shown here is derived from an EMBL/GenBank/DDBJ whole genome shotgun (WGS) entry which is preliminary data.</text>
</comment>
<dbReference type="InterPro" id="IPR039634">
    <property type="entry name" value="Bul1-like"/>
</dbReference>
<dbReference type="InterPro" id="IPR014752">
    <property type="entry name" value="Arrestin-like_C"/>
</dbReference>
<dbReference type="Gene3D" id="2.60.40.640">
    <property type="match status" value="1"/>
</dbReference>
<organism evidence="1 2">
    <name type="scientific">Colletotrichum sojae</name>
    <dbReference type="NCBI Taxonomy" id="2175907"/>
    <lineage>
        <taxon>Eukaryota</taxon>
        <taxon>Fungi</taxon>
        <taxon>Dikarya</taxon>
        <taxon>Ascomycota</taxon>
        <taxon>Pezizomycotina</taxon>
        <taxon>Sordariomycetes</taxon>
        <taxon>Hypocreomycetidae</taxon>
        <taxon>Glomerellales</taxon>
        <taxon>Glomerellaceae</taxon>
        <taxon>Colletotrichum</taxon>
        <taxon>Colletotrichum orchidearum species complex</taxon>
    </lineage>
</organism>
<name>A0A8H6MRQ0_9PEZI</name>
<dbReference type="AlphaFoldDB" id="A0A8H6MRQ0"/>
<evidence type="ECO:0000313" key="2">
    <source>
        <dbReference type="Proteomes" id="UP000652219"/>
    </source>
</evidence>
<sequence length="401" mass="44122">MPKMGLDVNVDNHYTSKIYSNGSSVSGTVVICPERDMPFQCVQINLIGTSHARIDMLPTPKTVEDVFLSLDMPVHDTPYPADRVFQAGQTYHIPFDFKIPHALSKDACHGLAESGHIQDLHRRLPPTMGGWEKDDMSPVMTRIEYAVIARILQKRISDVGRPIEARLPIKVLPGFPEDAPLSVTDRDTRYSLLKTKSIRRARLSTHKDQAVVSAAQPGAVLLDPRGHQISEVQSSVTVNFSLSSSPTIHSLPEINVGQARVEATTWFSGFPMKTLPELGVARDTSGTRHELKYSASVKLSSCDVEGASWHQETGSQGQGPEAWKATVKVPIQLPTTHNMFLPTFYSCYMARTYSLHLPITLSGNKVNLTVPLQVATQQADTKASGPLNEDLPDFYAALAWG</sequence>
<dbReference type="PANTHER" id="PTHR31904">
    <property type="entry name" value="BYPASS OF STOP CODON PROTEIN 5-RELATED"/>
    <property type="match status" value="1"/>
</dbReference>
<reference evidence="1 2" key="1">
    <citation type="journal article" date="2020" name="Phytopathology">
        <title>Genome Sequence Resources of Colletotrichum truncatum, C. plurivorum, C. musicola, and C. sojae: Four Species Pathogenic to Soybean (Glycine max).</title>
        <authorList>
            <person name="Rogerio F."/>
            <person name="Boufleur T.R."/>
            <person name="Ciampi-Guillardi M."/>
            <person name="Sukno S.A."/>
            <person name="Thon M.R."/>
            <person name="Massola Junior N.S."/>
            <person name="Baroncelli R."/>
        </authorList>
    </citation>
    <scope>NUCLEOTIDE SEQUENCE [LARGE SCALE GENOMIC DNA]</scope>
    <source>
        <strain evidence="1 2">LFN0009</strain>
    </source>
</reference>
<gene>
    <name evidence="1" type="ORF">CSOJ01_09298</name>
</gene>